<evidence type="ECO:0000259" key="12">
    <source>
        <dbReference type="PROSITE" id="PS51198"/>
    </source>
</evidence>
<evidence type="ECO:0000256" key="11">
    <source>
        <dbReference type="PROSITE-ProRule" id="PRU00560"/>
    </source>
</evidence>
<evidence type="ECO:0000256" key="3">
    <source>
        <dbReference type="ARBA" id="ARBA00022801"/>
    </source>
</evidence>
<dbReference type="InterPro" id="IPR014017">
    <property type="entry name" value="DNA_helicase_UvrD-like_C"/>
</dbReference>
<accession>A0A7W9SIV6</accession>
<dbReference type="SUPFAM" id="SSF52540">
    <property type="entry name" value="P-loop containing nucleoside triphosphate hydrolases"/>
    <property type="match status" value="1"/>
</dbReference>
<evidence type="ECO:0000256" key="10">
    <source>
        <dbReference type="ARBA" id="ARBA00048988"/>
    </source>
</evidence>
<dbReference type="InterPro" id="IPR000212">
    <property type="entry name" value="DNA_helicase_UvrD/REP"/>
</dbReference>
<keyword evidence="4 11" id="KW-0347">Helicase</keyword>
<evidence type="ECO:0000256" key="4">
    <source>
        <dbReference type="ARBA" id="ARBA00022806"/>
    </source>
</evidence>
<feature type="domain" description="UvrD-like helicase ATP-binding" evidence="12">
    <location>
        <begin position="5"/>
        <end position="285"/>
    </location>
</feature>
<dbReference type="PROSITE" id="PS51198">
    <property type="entry name" value="UVRD_HELICASE_ATP_BIND"/>
    <property type="match status" value="1"/>
</dbReference>
<evidence type="ECO:0000256" key="9">
    <source>
        <dbReference type="ARBA" id="ARBA00034808"/>
    </source>
</evidence>
<protein>
    <recommendedName>
        <fullName evidence="9">DNA 3'-5' helicase</fullName>
        <ecNumber evidence="9">5.6.2.4</ecNumber>
    </recommendedName>
</protein>
<dbReference type="InterPro" id="IPR027417">
    <property type="entry name" value="P-loop_NTPase"/>
</dbReference>
<keyword evidence="7" id="KW-0413">Isomerase</keyword>
<evidence type="ECO:0000256" key="7">
    <source>
        <dbReference type="ARBA" id="ARBA00023235"/>
    </source>
</evidence>
<evidence type="ECO:0000256" key="6">
    <source>
        <dbReference type="ARBA" id="ARBA00023125"/>
    </source>
</evidence>
<dbReference type="RefSeq" id="WP_183684713.1">
    <property type="nucleotide sequence ID" value="NZ_JACHHH010000013.1"/>
</dbReference>
<dbReference type="GO" id="GO:0000725">
    <property type="term" value="P:recombinational repair"/>
    <property type="evidence" value="ECO:0007669"/>
    <property type="project" value="TreeGrafter"/>
</dbReference>
<dbReference type="FunFam" id="1.10.486.10:FF:000003">
    <property type="entry name" value="ATP-dependent DNA helicase"/>
    <property type="match status" value="1"/>
</dbReference>
<keyword evidence="3 11" id="KW-0378">Hydrolase</keyword>
<dbReference type="PROSITE" id="PS51217">
    <property type="entry name" value="UVRD_HELICASE_CTER"/>
    <property type="match status" value="1"/>
</dbReference>
<organism evidence="14 15">
    <name type="scientific">Oribacterium sinus</name>
    <dbReference type="NCBI Taxonomy" id="237576"/>
    <lineage>
        <taxon>Bacteria</taxon>
        <taxon>Bacillati</taxon>
        <taxon>Bacillota</taxon>
        <taxon>Clostridia</taxon>
        <taxon>Lachnospirales</taxon>
        <taxon>Lachnospiraceae</taxon>
        <taxon>Oribacterium</taxon>
    </lineage>
</organism>
<keyword evidence="5 11" id="KW-0067">ATP-binding</keyword>
<dbReference type="InterPro" id="IPR014016">
    <property type="entry name" value="UvrD-like_ATP-bd"/>
</dbReference>
<evidence type="ECO:0000256" key="8">
    <source>
        <dbReference type="ARBA" id="ARBA00034617"/>
    </source>
</evidence>
<dbReference type="GO" id="GO:0003677">
    <property type="term" value="F:DNA binding"/>
    <property type="evidence" value="ECO:0007669"/>
    <property type="project" value="UniProtKB-KW"/>
</dbReference>
<sequence>MELKNILNKEQYEAATHGEGPLLILAGAGSGKTRVLTHRIAYLILEKGVSPYQILAITFTNKAAQEMRDRVNQLLPERQGEIWVSTFHSMCLRILRREIGNLGYDSDFSIYDTDDQKTVMRQVFKELQIDSKMLKERLVLSALSQVKNQGRTVSDYLLEDPEDFLDGKIRACIRLYEEKLKQNNALDFDDLLLRCKELFEKFPAVLEKYQERFRYILVDEYQDTNDVQFHLVYLLAKKYQNICVVGDDDQSIYRFRGANVENILSFESHFPNCKVVKLEQNYRSTAPILDLANVVIAENQHRKQKKLWTAEKEGLKVSFQEYESAKEEAAAVIRGIRDAGWSYKDQAVLYRTNAQSRLLEEQCIHWNIPYQIVGGVNFYQRKEIKDILSYMKILVNKKDDVALRRIINVPKRGIGEASLLKLQQYGESLGGFSLVESLPFAKAAGLSGKALSMVGSFQEMLESWKDVELSALIERILQDTEYEKDLQAEGAIEAESRMENIQELQGKLQSYIEENGDEGSLSAFLEEVSLLSDLDRSDLTEDKITLMTLHGAKGLEFPVVYLVGLNEGLFPSAQSMFTPEEREEERRLFYVGITRAEKELYLTAGRDRVVHGQYQSMLVSSFVDDVPEEHLEKKYLYRKKPSEEDIFMEKTGRSGYSSYLQQANQSIKAYMGQSDSYGSSGAYGPSGSYSSSGSYGSTGAYSSSGRSSSNLYGSAGYSSSKKPLDLQAYQKAGIIQKGISGMSSGSLDYQVGDRVSHAKFGEGEVLAIEEDKKDKLVTVLFDTAGQKKMLAGFAKLKKL</sequence>
<dbReference type="GO" id="GO:0043138">
    <property type="term" value="F:3'-5' DNA helicase activity"/>
    <property type="evidence" value="ECO:0007669"/>
    <property type="project" value="UniProtKB-EC"/>
</dbReference>
<dbReference type="EC" id="5.6.2.4" evidence="9"/>
<evidence type="ECO:0000313" key="15">
    <source>
        <dbReference type="Proteomes" id="UP000522163"/>
    </source>
</evidence>
<dbReference type="AlphaFoldDB" id="A0A7W9SIV6"/>
<dbReference type="InterPro" id="IPR013986">
    <property type="entry name" value="DExx_box_DNA_helicase_dom_sf"/>
</dbReference>
<comment type="catalytic activity">
    <reaction evidence="10">
        <text>ATP + H2O = ADP + phosphate + H(+)</text>
        <dbReference type="Rhea" id="RHEA:13065"/>
        <dbReference type="ChEBI" id="CHEBI:15377"/>
        <dbReference type="ChEBI" id="CHEBI:15378"/>
        <dbReference type="ChEBI" id="CHEBI:30616"/>
        <dbReference type="ChEBI" id="CHEBI:43474"/>
        <dbReference type="ChEBI" id="CHEBI:456216"/>
        <dbReference type="EC" id="5.6.2.4"/>
    </reaction>
</comment>
<dbReference type="GO" id="GO:0033202">
    <property type="term" value="C:DNA helicase complex"/>
    <property type="evidence" value="ECO:0007669"/>
    <property type="project" value="TreeGrafter"/>
</dbReference>
<feature type="domain" description="UvrD-like helicase C-terminal" evidence="13">
    <location>
        <begin position="286"/>
        <end position="554"/>
    </location>
</feature>
<keyword evidence="2 11" id="KW-0547">Nucleotide-binding</keyword>
<gene>
    <name evidence="14" type="ORF">HNQ46_002221</name>
</gene>
<feature type="binding site" evidence="11">
    <location>
        <begin position="26"/>
        <end position="33"/>
    </location>
    <ligand>
        <name>ATP</name>
        <dbReference type="ChEBI" id="CHEBI:30616"/>
    </ligand>
</feature>
<dbReference type="CDD" id="cd17932">
    <property type="entry name" value="DEXQc_UvrD"/>
    <property type="match status" value="1"/>
</dbReference>
<dbReference type="Pfam" id="PF13361">
    <property type="entry name" value="UvrD_C"/>
    <property type="match status" value="1"/>
</dbReference>
<dbReference type="GeneID" id="85015732"/>
<comment type="similarity">
    <text evidence="1">Belongs to the helicase family. UvrD subfamily.</text>
</comment>
<comment type="caution">
    <text evidence="14">The sequence shown here is derived from an EMBL/GenBank/DDBJ whole genome shotgun (WGS) entry which is preliminary data.</text>
</comment>
<dbReference type="GO" id="GO:0005524">
    <property type="term" value="F:ATP binding"/>
    <property type="evidence" value="ECO:0007669"/>
    <property type="project" value="UniProtKB-UniRule"/>
</dbReference>
<dbReference type="GO" id="GO:0016787">
    <property type="term" value="F:hydrolase activity"/>
    <property type="evidence" value="ECO:0007669"/>
    <property type="project" value="UniProtKB-UniRule"/>
</dbReference>
<proteinExistence type="inferred from homology"/>
<dbReference type="Pfam" id="PF21196">
    <property type="entry name" value="PcrA_UvrD_tudor"/>
    <property type="match status" value="1"/>
</dbReference>
<evidence type="ECO:0000313" key="14">
    <source>
        <dbReference type="EMBL" id="MBB6042225.1"/>
    </source>
</evidence>
<comment type="catalytic activity">
    <reaction evidence="8">
        <text>Couples ATP hydrolysis with the unwinding of duplex DNA by translocating in the 3'-5' direction.</text>
        <dbReference type="EC" id="5.6.2.4"/>
    </reaction>
</comment>
<dbReference type="PANTHER" id="PTHR11070">
    <property type="entry name" value="UVRD / RECB / PCRA DNA HELICASE FAMILY MEMBER"/>
    <property type="match status" value="1"/>
</dbReference>
<dbReference type="PANTHER" id="PTHR11070:SF2">
    <property type="entry name" value="ATP-DEPENDENT DNA HELICASE SRS2"/>
    <property type="match status" value="1"/>
</dbReference>
<dbReference type="Proteomes" id="UP000522163">
    <property type="component" value="Unassembled WGS sequence"/>
</dbReference>
<evidence type="ECO:0000256" key="2">
    <source>
        <dbReference type="ARBA" id="ARBA00022741"/>
    </source>
</evidence>
<evidence type="ECO:0000256" key="1">
    <source>
        <dbReference type="ARBA" id="ARBA00009922"/>
    </source>
</evidence>
<dbReference type="EMBL" id="JACHHH010000013">
    <property type="protein sequence ID" value="MBB6042225.1"/>
    <property type="molecule type" value="Genomic_DNA"/>
</dbReference>
<evidence type="ECO:0000259" key="13">
    <source>
        <dbReference type="PROSITE" id="PS51217"/>
    </source>
</evidence>
<dbReference type="Pfam" id="PF00580">
    <property type="entry name" value="UvrD-helicase"/>
    <property type="match status" value="1"/>
</dbReference>
<dbReference type="Gene3D" id="1.10.486.10">
    <property type="entry name" value="PCRA, domain 4"/>
    <property type="match status" value="1"/>
</dbReference>
<dbReference type="Gene3D" id="3.40.50.300">
    <property type="entry name" value="P-loop containing nucleotide triphosphate hydrolases"/>
    <property type="match status" value="2"/>
</dbReference>
<evidence type="ECO:0000256" key="5">
    <source>
        <dbReference type="ARBA" id="ARBA00022840"/>
    </source>
</evidence>
<dbReference type="Gene3D" id="1.10.10.160">
    <property type="match status" value="1"/>
</dbReference>
<reference evidence="14 15" key="1">
    <citation type="submission" date="2020-08" db="EMBL/GenBank/DDBJ databases">
        <title>Genomic Encyclopedia of Type Strains, Phase IV (KMG-IV): sequencing the most valuable type-strain genomes for metagenomic binning, comparative biology and taxonomic classification.</title>
        <authorList>
            <person name="Goeker M."/>
        </authorList>
    </citation>
    <scope>NUCLEOTIDE SEQUENCE [LARGE SCALE GENOMIC DNA]</scope>
    <source>
        <strain evidence="14 15">DSM 17245</strain>
    </source>
</reference>
<dbReference type="GO" id="GO:0005829">
    <property type="term" value="C:cytosol"/>
    <property type="evidence" value="ECO:0007669"/>
    <property type="project" value="TreeGrafter"/>
</dbReference>
<name>A0A7W9SIV6_9FIRM</name>
<keyword evidence="6" id="KW-0238">DNA-binding</keyword>